<evidence type="ECO:0000256" key="5">
    <source>
        <dbReference type="SAM" id="Phobius"/>
    </source>
</evidence>
<dbReference type="PANTHER" id="PTHR24421:SF62">
    <property type="entry name" value="SENSORY TRANSDUCTION HISTIDINE KINASE"/>
    <property type="match status" value="1"/>
</dbReference>
<keyword evidence="8" id="KW-1185">Reference proteome</keyword>
<comment type="caution">
    <text evidence="7">The sequence shown here is derived from an EMBL/GenBank/DDBJ whole genome shotgun (WGS) entry which is preliminary data.</text>
</comment>
<feature type="domain" description="Histidine kinase/HSP90-like ATPase" evidence="6">
    <location>
        <begin position="571"/>
        <end position="665"/>
    </location>
</feature>
<dbReference type="Pfam" id="PF07730">
    <property type="entry name" value="HisKA_3"/>
    <property type="match status" value="1"/>
</dbReference>
<evidence type="ECO:0000256" key="1">
    <source>
        <dbReference type="ARBA" id="ARBA00022679"/>
    </source>
</evidence>
<evidence type="ECO:0000313" key="8">
    <source>
        <dbReference type="Proteomes" id="UP001371305"/>
    </source>
</evidence>
<feature type="region of interest" description="Disordered" evidence="4">
    <location>
        <begin position="647"/>
        <end position="673"/>
    </location>
</feature>
<gene>
    <name evidence="7" type="ORF">WKV53_02535</name>
</gene>
<dbReference type="InterPro" id="IPR050482">
    <property type="entry name" value="Sensor_HK_TwoCompSys"/>
</dbReference>
<evidence type="ECO:0000259" key="6">
    <source>
        <dbReference type="SMART" id="SM00387"/>
    </source>
</evidence>
<dbReference type="Gene3D" id="3.30.565.10">
    <property type="entry name" value="Histidine kinase-like ATPase, C-terminal domain"/>
    <property type="match status" value="1"/>
</dbReference>
<keyword evidence="3" id="KW-0902">Two-component regulatory system</keyword>
<sequence>MLLLRPALGQVAEPPVKDIRELQAAAIAENSDGSQVALEGLVTWADPGAGKFFYLQDATGGIRVNYTGEQGPAWGDRLHVQGIARPGSFAPLMEATSYRPIGKARMPVAPYGSGGGLLNGSFNGEWVWTDGWIRTAEFIDKETLMVVLDSGASRISLRVSHASKLDPQKLIASKAIAYGVASPVRSREATGQLVEVQILVPRAEELHTDQREKISPWEKPYTPLRSVFRYQPGQTRGDRVHIRGEVLMTSGDIAWLHDGDAGLAIRGNTTGLKRGDRIDAVGFRDLQDFLPVFSDVIVKPDTGPAIKLSPKHLAPSELIDGLHHADHVAVSGHLLDRIETPFDSGKQHLVLALQSPRGVFTAELDAPYTKSMADAWETDSLLEVTGICVVQTDASGEPANFKILVPDAAGIRVVQAAPFFTVGRMLVLLCITLAILLAFAIAAYLLARRNTRLRSEVSERQAIAAERGRLARDLHDTLEQGLTGLQLHIRGITLSLPDEQQETRTRLETMRALVKQCRTEVRQSIWDLRAEALENFDLGDAIHRMAQSVFLGSGTRVEFHQRREGGKIPGMIGDNLLRIGQEAMTNALKHAQATLIEIELITTPVSASLSVSDDGLGLSNMPQDSRGHFGLVGMEERADRIGATLQVESREGGGTRVRVEVPLPPEETASPTS</sequence>
<dbReference type="RefSeq" id="WP_341402770.1">
    <property type="nucleotide sequence ID" value="NZ_JBBUKT010000001.1"/>
</dbReference>
<proteinExistence type="predicted"/>
<evidence type="ECO:0000256" key="2">
    <source>
        <dbReference type="ARBA" id="ARBA00022777"/>
    </source>
</evidence>
<feature type="compositionally biased region" description="Basic and acidic residues" evidence="4">
    <location>
        <begin position="648"/>
        <end position="659"/>
    </location>
</feature>
<dbReference type="InterPro" id="IPR036890">
    <property type="entry name" value="HATPase_C_sf"/>
</dbReference>
<evidence type="ECO:0000256" key="3">
    <source>
        <dbReference type="ARBA" id="ARBA00023012"/>
    </source>
</evidence>
<dbReference type="Gene3D" id="1.20.5.1930">
    <property type="match status" value="1"/>
</dbReference>
<dbReference type="GO" id="GO:0016301">
    <property type="term" value="F:kinase activity"/>
    <property type="evidence" value="ECO:0007669"/>
    <property type="project" value="UniProtKB-KW"/>
</dbReference>
<reference evidence="7 8" key="1">
    <citation type="submission" date="2024-04" db="EMBL/GenBank/DDBJ databases">
        <title>Luteolibacter sp. isolated from soil.</title>
        <authorList>
            <person name="An J."/>
        </authorList>
    </citation>
    <scope>NUCLEOTIDE SEQUENCE [LARGE SCALE GENOMIC DNA]</scope>
    <source>
        <strain evidence="7 8">Y139</strain>
    </source>
</reference>
<dbReference type="Proteomes" id="UP001371305">
    <property type="component" value="Unassembled WGS sequence"/>
</dbReference>
<keyword evidence="5" id="KW-0812">Transmembrane</keyword>
<evidence type="ECO:0000313" key="7">
    <source>
        <dbReference type="EMBL" id="MEK7949353.1"/>
    </source>
</evidence>
<accession>A0ABU9APA7</accession>
<feature type="transmembrane region" description="Helical" evidence="5">
    <location>
        <begin position="425"/>
        <end position="447"/>
    </location>
</feature>
<protein>
    <submittedName>
        <fullName evidence="7">Sensor histidine kinase</fullName>
    </submittedName>
</protein>
<name>A0ABU9APA7_9BACT</name>
<keyword evidence="5" id="KW-0472">Membrane</keyword>
<keyword evidence="5" id="KW-1133">Transmembrane helix</keyword>
<dbReference type="InterPro" id="IPR011712">
    <property type="entry name" value="Sig_transdc_His_kin_sub3_dim/P"/>
</dbReference>
<dbReference type="PANTHER" id="PTHR24421">
    <property type="entry name" value="NITRATE/NITRITE SENSOR PROTEIN NARX-RELATED"/>
    <property type="match status" value="1"/>
</dbReference>
<dbReference type="EMBL" id="JBBUKT010000001">
    <property type="protein sequence ID" value="MEK7949353.1"/>
    <property type="molecule type" value="Genomic_DNA"/>
</dbReference>
<dbReference type="InterPro" id="IPR003594">
    <property type="entry name" value="HATPase_dom"/>
</dbReference>
<keyword evidence="1" id="KW-0808">Transferase</keyword>
<dbReference type="InterPro" id="IPR001969">
    <property type="entry name" value="Aspartic_peptidase_AS"/>
</dbReference>
<keyword evidence="2 7" id="KW-0418">Kinase</keyword>
<evidence type="ECO:0000256" key="4">
    <source>
        <dbReference type="SAM" id="MobiDB-lite"/>
    </source>
</evidence>
<dbReference type="PROSITE" id="PS00141">
    <property type="entry name" value="ASP_PROTEASE"/>
    <property type="match status" value="1"/>
</dbReference>
<organism evidence="7 8">
    <name type="scientific">Luteolibacter soli</name>
    <dbReference type="NCBI Taxonomy" id="3135280"/>
    <lineage>
        <taxon>Bacteria</taxon>
        <taxon>Pseudomonadati</taxon>
        <taxon>Verrucomicrobiota</taxon>
        <taxon>Verrucomicrobiia</taxon>
        <taxon>Verrucomicrobiales</taxon>
        <taxon>Verrucomicrobiaceae</taxon>
        <taxon>Luteolibacter</taxon>
    </lineage>
</organism>
<dbReference type="SMART" id="SM00387">
    <property type="entry name" value="HATPase_c"/>
    <property type="match status" value="1"/>
</dbReference>
<dbReference type="SUPFAM" id="SSF55874">
    <property type="entry name" value="ATPase domain of HSP90 chaperone/DNA topoisomerase II/histidine kinase"/>
    <property type="match status" value="1"/>
</dbReference>
<dbReference type="Pfam" id="PF02518">
    <property type="entry name" value="HATPase_c"/>
    <property type="match status" value="1"/>
</dbReference>
<dbReference type="CDD" id="cd16917">
    <property type="entry name" value="HATPase_UhpB-NarQ-NarX-like"/>
    <property type="match status" value="1"/>
</dbReference>